<dbReference type="InterPro" id="IPR010799">
    <property type="entry name" value="MlrC_C"/>
</dbReference>
<evidence type="ECO:0000313" key="3">
    <source>
        <dbReference type="EMBL" id="MBU3876642.1"/>
    </source>
</evidence>
<evidence type="ECO:0000259" key="2">
    <source>
        <dbReference type="Pfam" id="PF07364"/>
    </source>
</evidence>
<gene>
    <name evidence="3" type="ORF">HGO97_012590</name>
</gene>
<feature type="domain" description="Microcystin LR degradation protein MlrC C-terminal" evidence="1">
    <location>
        <begin position="288"/>
        <end position="456"/>
    </location>
</feature>
<dbReference type="Proteomes" id="UP000723714">
    <property type="component" value="Unassembled WGS sequence"/>
</dbReference>
<dbReference type="Pfam" id="PF07171">
    <property type="entry name" value="MlrC_C"/>
    <property type="match status" value="1"/>
</dbReference>
<dbReference type="Pfam" id="PF07364">
    <property type="entry name" value="DUF1485"/>
    <property type="match status" value="1"/>
</dbReference>
<accession>A0ABS6D635</accession>
<name>A0ABS6D635_9FIRM</name>
<reference evidence="3 4" key="1">
    <citation type="submission" date="2021-06" db="EMBL/GenBank/DDBJ databases">
        <title>Faecalicatena sp. nov. isolated from porcine feces.</title>
        <authorList>
            <person name="Oh B.S."/>
            <person name="Lee J.H."/>
        </authorList>
    </citation>
    <scope>NUCLEOTIDE SEQUENCE [LARGE SCALE GENOMIC DNA]</scope>
    <source>
        <strain evidence="3 4">AGMB00832</strain>
    </source>
</reference>
<dbReference type="InterPro" id="IPR015995">
    <property type="entry name" value="MlrC_N"/>
</dbReference>
<protein>
    <submittedName>
        <fullName evidence="3">M81 family metallopeptidase</fullName>
    </submittedName>
</protein>
<proteinExistence type="predicted"/>
<organism evidence="3 4">
    <name type="scientific">Faecalicatena faecalis</name>
    <dbReference type="NCBI Taxonomy" id="2726362"/>
    <lineage>
        <taxon>Bacteria</taxon>
        <taxon>Bacillati</taxon>
        <taxon>Bacillota</taxon>
        <taxon>Clostridia</taxon>
        <taxon>Lachnospirales</taxon>
        <taxon>Lachnospiraceae</taxon>
        <taxon>Faecalicatena</taxon>
    </lineage>
</organism>
<dbReference type="EMBL" id="JABACJ020000011">
    <property type="protein sequence ID" value="MBU3876642.1"/>
    <property type="molecule type" value="Genomic_DNA"/>
</dbReference>
<evidence type="ECO:0000313" key="4">
    <source>
        <dbReference type="Proteomes" id="UP000723714"/>
    </source>
</evidence>
<comment type="caution">
    <text evidence="3">The sequence shown here is derived from an EMBL/GenBank/DDBJ whole genome shotgun (WGS) entry which is preliminary data.</text>
</comment>
<keyword evidence="4" id="KW-1185">Reference proteome</keyword>
<evidence type="ECO:0000259" key="1">
    <source>
        <dbReference type="Pfam" id="PF07171"/>
    </source>
</evidence>
<sequence>MKILEGSFQCEANTFCRQRAKREDFELFEGEELLKKMAATPVFREAGAQVVPLIYASALPSGMVSREAFEYYKKIFTELIEKNRDADGIYLYLHGSMYVDGLGSGEEYLIKAIRKIVGDKLPISVALDYHANLSDGFLQNVNAVQGFRTAPHVDHDDTERRAARSLLKCIRNQSCPSLAYIRVPYLGGDAATTEKEPFLSITKYLESLDKEEEMISCAFFNGQPWYDSSYTGNCAVISGLNVQKSREAALRLAKMFWDGRENLKLNHALPVDQAVEESLKNQEGVLFVTDSGDNTTAGANGEGTLLLRKYLERNQENVLICGILDADTVNGFLDQEPGTEKEIVLCRGQAGKQEIETKLSVVLKKKGIVYGWAGDEVGEGVLAGCGNTDIVLTNARAAFTTPKHFKKMGIDPDKYRVIVIKMGYLFPRLREISDRFIFAMTPGISSNDFAQIEYQRLKKKMYPIDQTITWEDILEENQIEEEVHL</sequence>
<dbReference type="RefSeq" id="WP_216242165.1">
    <property type="nucleotide sequence ID" value="NZ_JABACJ020000011.1"/>
</dbReference>
<feature type="domain" description="Microcystin LR degradation protein MlrC N-terminal" evidence="2">
    <location>
        <begin position="2"/>
        <end position="277"/>
    </location>
</feature>